<gene>
    <name evidence="2" type="ORF">AMJAP_2555</name>
</gene>
<keyword evidence="1" id="KW-0472">Membrane</keyword>
<reference evidence="2 3" key="1">
    <citation type="journal article" date="2008" name="Int. J. Syst. Evol. Microbiol.">
        <title>Amphritea japonica sp. nov. and Amphritea balenae sp. nov., isolated from the sediment adjacent to sperm whale carcasses off Kagoshima, Japan.</title>
        <authorList>
            <person name="Miyazaki M."/>
            <person name="Nogi Y."/>
            <person name="Fujiwara Y."/>
            <person name="Kawato M."/>
            <person name="Nagahama T."/>
            <person name="Kubokawa K."/>
            <person name="Horikoshi K."/>
        </authorList>
    </citation>
    <scope>NUCLEOTIDE SEQUENCE [LARGE SCALE GENOMIC DNA]</scope>
    <source>
        <strain evidence="2 3">ATCC BAA-1530</strain>
    </source>
</reference>
<evidence type="ECO:0000313" key="3">
    <source>
        <dbReference type="Proteomes" id="UP000595663"/>
    </source>
</evidence>
<keyword evidence="3" id="KW-1185">Reference proteome</keyword>
<name>A0A7R6PCZ4_9GAMM</name>
<dbReference type="OrthoDB" id="7067358at2"/>
<keyword evidence="1" id="KW-1133">Transmembrane helix</keyword>
<accession>A0A7R6PCZ4</accession>
<dbReference type="EMBL" id="AP014545">
    <property type="protein sequence ID" value="BBB27143.1"/>
    <property type="molecule type" value="Genomic_DNA"/>
</dbReference>
<protein>
    <submittedName>
        <fullName evidence="2">Uncharacterized protein</fullName>
    </submittedName>
</protein>
<proteinExistence type="predicted"/>
<keyword evidence="1" id="KW-0812">Transmembrane</keyword>
<feature type="transmembrane region" description="Helical" evidence="1">
    <location>
        <begin position="49"/>
        <end position="65"/>
    </location>
</feature>
<dbReference type="Proteomes" id="UP000595663">
    <property type="component" value="Chromosome"/>
</dbReference>
<feature type="transmembrane region" description="Helical" evidence="1">
    <location>
        <begin position="71"/>
        <end position="87"/>
    </location>
</feature>
<evidence type="ECO:0000313" key="2">
    <source>
        <dbReference type="EMBL" id="BBB27143.1"/>
    </source>
</evidence>
<organism evidence="2 3">
    <name type="scientific">Amphritea japonica ATCC BAA-1530</name>
    <dbReference type="NCBI Taxonomy" id="1278309"/>
    <lineage>
        <taxon>Bacteria</taxon>
        <taxon>Pseudomonadati</taxon>
        <taxon>Pseudomonadota</taxon>
        <taxon>Gammaproteobacteria</taxon>
        <taxon>Oceanospirillales</taxon>
        <taxon>Oceanospirillaceae</taxon>
        <taxon>Amphritea</taxon>
    </lineage>
</organism>
<dbReference type="KEGG" id="ajp:AMJAP_2555"/>
<sequence length="113" mass="12962">MNLLDPLGRTKKRRQKEYESLRASLVQSGITSSAQAEALQINVQQRGRWAILVALILTILLSVLFPEFKIIFIPVGALFCFWVYKTISNGRKYIQRYVNEELNEDSGNNSIEE</sequence>
<dbReference type="AlphaFoldDB" id="A0A7R6PCZ4"/>
<dbReference type="RefSeq" id="WP_156815091.1">
    <property type="nucleotide sequence ID" value="NZ_AP014545.1"/>
</dbReference>
<evidence type="ECO:0000256" key="1">
    <source>
        <dbReference type="SAM" id="Phobius"/>
    </source>
</evidence>